<evidence type="ECO:0000259" key="17">
    <source>
        <dbReference type="PROSITE" id="PS50110"/>
    </source>
</evidence>
<evidence type="ECO:0000256" key="4">
    <source>
        <dbReference type="ARBA" id="ARBA00022679"/>
    </source>
</evidence>
<feature type="domain" description="Histidine kinase" evidence="16">
    <location>
        <begin position="879"/>
        <end position="1098"/>
    </location>
</feature>
<dbReference type="EMBL" id="SJSL01000008">
    <property type="protein sequence ID" value="TCC97996.1"/>
    <property type="molecule type" value="Genomic_DNA"/>
</dbReference>
<evidence type="ECO:0000256" key="3">
    <source>
        <dbReference type="ARBA" id="ARBA00022553"/>
    </source>
</evidence>
<dbReference type="CDD" id="cd17574">
    <property type="entry name" value="REC_OmpR"/>
    <property type="match status" value="1"/>
</dbReference>
<dbReference type="InterPro" id="IPR013783">
    <property type="entry name" value="Ig-like_fold"/>
</dbReference>
<feature type="domain" description="Response regulatory" evidence="17">
    <location>
        <begin position="1133"/>
        <end position="1248"/>
    </location>
</feature>
<evidence type="ECO:0000256" key="14">
    <source>
        <dbReference type="SAM" id="Phobius"/>
    </source>
</evidence>
<evidence type="ECO:0000256" key="6">
    <source>
        <dbReference type="ARBA" id="ARBA00022777"/>
    </source>
</evidence>
<dbReference type="InterPro" id="IPR018062">
    <property type="entry name" value="HTH_AraC-typ_CS"/>
</dbReference>
<dbReference type="PANTHER" id="PTHR43547:SF2">
    <property type="entry name" value="HYBRID SIGNAL TRANSDUCTION HISTIDINE KINASE C"/>
    <property type="match status" value="1"/>
</dbReference>
<feature type="coiled-coil region" evidence="13">
    <location>
        <begin position="842"/>
        <end position="869"/>
    </location>
</feature>
<evidence type="ECO:0000256" key="10">
    <source>
        <dbReference type="ARBA" id="ARBA00023125"/>
    </source>
</evidence>
<gene>
    <name evidence="18" type="ORF">EZ437_19295</name>
</gene>
<dbReference type="Pfam" id="PF00512">
    <property type="entry name" value="HisKA"/>
    <property type="match status" value="1"/>
</dbReference>
<dbReference type="InterPro" id="IPR011123">
    <property type="entry name" value="Y_Y_Y"/>
</dbReference>
<dbReference type="CDD" id="cd00082">
    <property type="entry name" value="HisKA"/>
    <property type="match status" value="1"/>
</dbReference>
<dbReference type="InterPro" id="IPR005467">
    <property type="entry name" value="His_kinase_dom"/>
</dbReference>
<dbReference type="SUPFAM" id="SSF46689">
    <property type="entry name" value="Homeodomain-like"/>
    <property type="match status" value="1"/>
</dbReference>
<dbReference type="PROSITE" id="PS50110">
    <property type="entry name" value="RESPONSE_REGULATORY"/>
    <property type="match status" value="1"/>
</dbReference>
<dbReference type="SMART" id="SM00342">
    <property type="entry name" value="HTH_ARAC"/>
    <property type="match status" value="1"/>
</dbReference>
<dbReference type="GO" id="GO:0043565">
    <property type="term" value="F:sequence-specific DNA binding"/>
    <property type="evidence" value="ECO:0007669"/>
    <property type="project" value="InterPro"/>
</dbReference>
<dbReference type="InterPro" id="IPR003594">
    <property type="entry name" value="HATPase_dom"/>
</dbReference>
<dbReference type="SMART" id="SM00448">
    <property type="entry name" value="REC"/>
    <property type="match status" value="1"/>
</dbReference>
<dbReference type="PROSITE" id="PS50109">
    <property type="entry name" value="HIS_KIN"/>
    <property type="match status" value="1"/>
</dbReference>
<keyword evidence="19" id="KW-1185">Reference proteome</keyword>
<dbReference type="SUPFAM" id="SSF63829">
    <property type="entry name" value="Calcium-dependent phosphotriesterase"/>
    <property type="match status" value="3"/>
</dbReference>
<keyword evidence="13" id="KW-0175">Coiled coil</keyword>
<dbReference type="EC" id="2.7.13.3" evidence="2"/>
<reference evidence="18 19" key="1">
    <citation type="submission" date="2019-02" db="EMBL/GenBank/DDBJ databases">
        <title>Pedobacter sp. RP-1-14 sp. nov., isolated from Arctic soil.</title>
        <authorList>
            <person name="Dahal R.H."/>
        </authorList>
    </citation>
    <scope>NUCLEOTIDE SEQUENCE [LARGE SCALE GENOMIC DNA]</scope>
    <source>
        <strain evidence="18 19">RP-1-14</strain>
    </source>
</reference>
<dbReference type="InterPro" id="IPR036097">
    <property type="entry name" value="HisK_dim/P_sf"/>
</dbReference>
<comment type="caution">
    <text evidence="18">The sequence shown here is derived from an EMBL/GenBank/DDBJ whole genome shotgun (WGS) entry which is preliminary data.</text>
</comment>
<evidence type="ECO:0000256" key="11">
    <source>
        <dbReference type="ARBA" id="ARBA00023163"/>
    </source>
</evidence>
<dbReference type="InterPro" id="IPR011006">
    <property type="entry name" value="CheY-like_superfamily"/>
</dbReference>
<dbReference type="RefSeq" id="WP_131597715.1">
    <property type="nucleotide sequence ID" value="NZ_SJSL01000008.1"/>
</dbReference>
<dbReference type="GO" id="GO:0000155">
    <property type="term" value="F:phosphorelay sensor kinase activity"/>
    <property type="evidence" value="ECO:0007669"/>
    <property type="project" value="InterPro"/>
</dbReference>
<dbReference type="InterPro" id="IPR009057">
    <property type="entry name" value="Homeodomain-like_sf"/>
</dbReference>
<keyword evidence="6 18" id="KW-0418">Kinase</keyword>
<evidence type="ECO:0000313" key="19">
    <source>
        <dbReference type="Proteomes" id="UP000293347"/>
    </source>
</evidence>
<keyword evidence="3 12" id="KW-0597">Phosphoprotein</keyword>
<dbReference type="FunFam" id="3.30.565.10:FF:000037">
    <property type="entry name" value="Hybrid sensor histidine kinase/response regulator"/>
    <property type="match status" value="1"/>
</dbReference>
<evidence type="ECO:0000256" key="1">
    <source>
        <dbReference type="ARBA" id="ARBA00000085"/>
    </source>
</evidence>
<keyword evidence="7" id="KW-0067">ATP-binding</keyword>
<feature type="modified residue" description="4-aspartylphosphate" evidence="12">
    <location>
        <position position="1181"/>
    </location>
</feature>
<dbReference type="Pfam" id="PF07495">
    <property type="entry name" value="Y_Y_Y"/>
    <property type="match status" value="1"/>
</dbReference>
<dbReference type="SUPFAM" id="SSF47384">
    <property type="entry name" value="Homodimeric domain of signal transducing histidine kinase"/>
    <property type="match status" value="1"/>
</dbReference>
<dbReference type="InterPro" id="IPR018060">
    <property type="entry name" value="HTH_AraC"/>
</dbReference>
<keyword evidence="4" id="KW-0808">Transferase</keyword>
<dbReference type="InterPro" id="IPR001789">
    <property type="entry name" value="Sig_transdc_resp-reg_receiver"/>
</dbReference>
<keyword evidence="11" id="KW-0804">Transcription</keyword>
<keyword evidence="8" id="KW-0902">Two-component regulatory system</keyword>
<dbReference type="InterPro" id="IPR015943">
    <property type="entry name" value="WD40/YVTN_repeat-like_dom_sf"/>
</dbReference>
<name>A0A4V2MKF4_9SPHI</name>
<evidence type="ECO:0000256" key="5">
    <source>
        <dbReference type="ARBA" id="ARBA00022741"/>
    </source>
</evidence>
<dbReference type="CDD" id="cd16922">
    <property type="entry name" value="HATPase_EvgS-ArcB-TorS-like"/>
    <property type="match status" value="1"/>
</dbReference>
<evidence type="ECO:0000256" key="12">
    <source>
        <dbReference type="PROSITE-ProRule" id="PRU00169"/>
    </source>
</evidence>
<sequence>MKSRLITGVCIWIVWLCIGLPAAAQYNQYQFSHLDINNGLPHNQVNCFYKDVRGFIWLGTLSGLARYDGYNFKIYRHKIKDKSTISDSDVRSITEGPDNKLWIETRAGMNIYDPDTELFDHNIQPELKKYGIHESAVRMLKKGKSGIFWFIPTATGVYRYDSGSKTTIRIEHEIRRDNSIAASPVIDLSEDQAGNVWMIHADGTLEMFKKNTGNITQRIDLSSRFSNRESDAYRIFIDRQGLIWVYDISTSTGIYYFDPVRNILKKLSRNSDVARLNSDIVTGIIQDNKDRIWISTDHGGINLVDKKDFSVKYILNNEDDNKSLSQNNISSIYYDNLGIVWIGTFRKGISFYHPDIIKFNLIKHSSDPSSLIYSDVNRMVEDKLGNIWIGTNGRGLVYYNRATNKFSSFRHDPSNPNSLSHDAVVAIYIDRFEKLWIGTYTGGFDYLDNGKFTHYKYDATDPESLSDNKVSDFLEDSSNRFWIATMGGGLNQFDRKTKKFKRYNQHQNLISSDYVFKIIEDSHQNIWIGTSYGMNVMPKGSQKFIRLINDANNDNSLINDNINSFIEDSKGYLWIGTRDGLSIYNPAKKTFQNYTLENGLPDNNIMDIQEDNQGAFWVSTSNGLSKISVRYGNKLQLVFKNFDENDGLQGREFNRIASMKLRSGELAFGGPDGINIFQPSSIKTNYHAFKLFITDFQLFNKSVTANSVVDGRTILEQSIFDTKDITLNHDQNVFTIEFASLNYIGPHKVKHQYMLEGFDKTWISSEHNVRKATYTNLDPGKYIFKVRASNAEGIVQAAPVILHITVLNPWYTSTLAYIIYVLIIGGALYYFRHRGIHKLKSQFAAEQEKKEAQRLIDNERMEVMRYRELDAMKIKFLTNVSHEFRTPLSLILAPIEKLLKGVSDNNLKEQISLIQKNAKRLLNLVNQLLDFRKMELKEIKLQKRPGDIIAFSRDITYSFKDIAEKKNIQLTFNATYEKLKVNFDHDKIERILFNLLSNSFKFTMDNGKVNVSLDCIMIDQYMVEIRVRDTGIGIPKEKQEKIFESFFQNDIPDSIINQGSGIGLAITKEFVKLHGGEIHLESDEHVGSCFTILLPFEELRSQSQSPENFVDNLIADEDASALQQVTISSKKATVLLVEDDVDLRFYLKDNLKEDFNVIEAGNGKDGWQKALFYHPSIVVSDISMPEMSGIELCKKIKGDSRTTQIPVILLTALTGEEQELTGLETGASDYMTKPFSFEILNSKIRNILVQQESYRKLYQKQVEVHPVTVQTESPDEQFLQHVLQEIEKNIDNSNFSVDMLSNLMLVSRVTLYKRIVALTGKTPLEFIKSYRLKRAAQLLEQGKLTVSQICYKVGFKTTKNFVKSFKEEFDILPSKYAENKDTVEL</sequence>
<dbReference type="OrthoDB" id="9809670at2"/>
<evidence type="ECO:0000256" key="13">
    <source>
        <dbReference type="SAM" id="Coils"/>
    </source>
</evidence>
<dbReference type="Proteomes" id="UP000293347">
    <property type="component" value="Unassembled WGS sequence"/>
</dbReference>
<feature type="domain" description="HTH araC/xylS-type" evidence="15">
    <location>
        <begin position="1280"/>
        <end position="1379"/>
    </location>
</feature>
<proteinExistence type="predicted"/>
<evidence type="ECO:0000256" key="7">
    <source>
        <dbReference type="ARBA" id="ARBA00022840"/>
    </source>
</evidence>
<keyword evidence="14" id="KW-0472">Membrane</keyword>
<dbReference type="SUPFAM" id="SSF55874">
    <property type="entry name" value="ATPase domain of HSP90 chaperone/DNA topoisomerase II/histidine kinase"/>
    <property type="match status" value="1"/>
</dbReference>
<dbReference type="InterPro" id="IPR011110">
    <property type="entry name" value="Reg_prop"/>
</dbReference>
<dbReference type="Pfam" id="PF12833">
    <property type="entry name" value="HTH_18"/>
    <property type="match status" value="1"/>
</dbReference>
<dbReference type="Gene3D" id="3.40.50.2300">
    <property type="match status" value="1"/>
</dbReference>
<dbReference type="Gene3D" id="1.10.10.60">
    <property type="entry name" value="Homeodomain-like"/>
    <property type="match status" value="1"/>
</dbReference>
<keyword evidence="9" id="KW-0805">Transcription regulation</keyword>
<dbReference type="PROSITE" id="PS01124">
    <property type="entry name" value="HTH_ARAC_FAMILY_2"/>
    <property type="match status" value="1"/>
</dbReference>
<comment type="catalytic activity">
    <reaction evidence="1">
        <text>ATP + protein L-histidine = ADP + protein N-phospho-L-histidine.</text>
        <dbReference type="EC" id="2.7.13.3"/>
    </reaction>
</comment>
<evidence type="ECO:0000313" key="18">
    <source>
        <dbReference type="EMBL" id="TCC97996.1"/>
    </source>
</evidence>
<dbReference type="GO" id="GO:0003700">
    <property type="term" value="F:DNA-binding transcription factor activity"/>
    <property type="evidence" value="ECO:0007669"/>
    <property type="project" value="InterPro"/>
</dbReference>
<evidence type="ECO:0000259" key="16">
    <source>
        <dbReference type="PROSITE" id="PS50109"/>
    </source>
</evidence>
<dbReference type="InterPro" id="IPR036890">
    <property type="entry name" value="HATPase_C_sf"/>
</dbReference>
<dbReference type="SMART" id="SM00388">
    <property type="entry name" value="HisKA"/>
    <property type="match status" value="1"/>
</dbReference>
<dbReference type="PRINTS" id="PR00344">
    <property type="entry name" value="BCTRLSENSOR"/>
</dbReference>
<dbReference type="Gene3D" id="2.60.40.10">
    <property type="entry name" value="Immunoglobulins"/>
    <property type="match status" value="1"/>
</dbReference>
<feature type="transmembrane region" description="Helical" evidence="14">
    <location>
        <begin position="810"/>
        <end position="831"/>
    </location>
</feature>
<dbReference type="FunFam" id="1.10.287.130:FF:000045">
    <property type="entry name" value="Two-component system sensor histidine kinase/response regulator"/>
    <property type="match status" value="1"/>
</dbReference>
<dbReference type="PROSITE" id="PS00041">
    <property type="entry name" value="HTH_ARAC_FAMILY_1"/>
    <property type="match status" value="1"/>
</dbReference>
<dbReference type="InterPro" id="IPR004358">
    <property type="entry name" value="Sig_transdc_His_kin-like_C"/>
</dbReference>
<evidence type="ECO:0000256" key="9">
    <source>
        <dbReference type="ARBA" id="ARBA00023015"/>
    </source>
</evidence>
<protein>
    <recommendedName>
        <fullName evidence="2">histidine kinase</fullName>
        <ecNumber evidence="2">2.7.13.3</ecNumber>
    </recommendedName>
</protein>
<evidence type="ECO:0000259" key="15">
    <source>
        <dbReference type="PROSITE" id="PS01124"/>
    </source>
</evidence>
<keyword evidence="14" id="KW-1133">Transmembrane helix</keyword>
<dbReference type="Gene3D" id="1.10.287.130">
    <property type="match status" value="1"/>
</dbReference>
<dbReference type="Gene3D" id="3.30.565.10">
    <property type="entry name" value="Histidine kinase-like ATPase, C-terminal domain"/>
    <property type="match status" value="1"/>
</dbReference>
<dbReference type="Gene3D" id="2.130.10.10">
    <property type="entry name" value="YVTN repeat-like/Quinoprotein amine dehydrogenase"/>
    <property type="match status" value="2"/>
</dbReference>
<dbReference type="GO" id="GO:0005524">
    <property type="term" value="F:ATP binding"/>
    <property type="evidence" value="ECO:0007669"/>
    <property type="project" value="UniProtKB-KW"/>
</dbReference>
<keyword evidence="14" id="KW-0812">Transmembrane</keyword>
<dbReference type="InterPro" id="IPR003661">
    <property type="entry name" value="HisK_dim/P_dom"/>
</dbReference>
<evidence type="ECO:0000256" key="8">
    <source>
        <dbReference type="ARBA" id="ARBA00023012"/>
    </source>
</evidence>
<organism evidence="18 19">
    <name type="scientific">Pedobacter psychroterrae</name>
    <dbReference type="NCBI Taxonomy" id="2530453"/>
    <lineage>
        <taxon>Bacteria</taxon>
        <taxon>Pseudomonadati</taxon>
        <taxon>Bacteroidota</taxon>
        <taxon>Sphingobacteriia</taxon>
        <taxon>Sphingobacteriales</taxon>
        <taxon>Sphingobacteriaceae</taxon>
        <taxon>Pedobacter</taxon>
    </lineage>
</organism>
<dbReference type="Pfam" id="PF07494">
    <property type="entry name" value="Reg_prop"/>
    <property type="match status" value="6"/>
</dbReference>
<keyword evidence="10" id="KW-0238">DNA-binding</keyword>
<dbReference type="PANTHER" id="PTHR43547">
    <property type="entry name" value="TWO-COMPONENT HISTIDINE KINASE"/>
    <property type="match status" value="1"/>
</dbReference>
<dbReference type="Pfam" id="PF02518">
    <property type="entry name" value="HATPase_c"/>
    <property type="match status" value="1"/>
</dbReference>
<keyword evidence="5" id="KW-0547">Nucleotide-binding</keyword>
<evidence type="ECO:0000256" key="2">
    <source>
        <dbReference type="ARBA" id="ARBA00012438"/>
    </source>
</evidence>
<dbReference type="SMART" id="SM00387">
    <property type="entry name" value="HATPase_c"/>
    <property type="match status" value="1"/>
</dbReference>
<dbReference type="SUPFAM" id="SSF52172">
    <property type="entry name" value="CheY-like"/>
    <property type="match status" value="1"/>
</dbReference>
<accession>A0A4V2MKF4</accession>
<dbReference type="Pfam" id="PF00072">
    <property type="entry name" value="Response_reg"/>
    <property type="match status" value="1"/>
</dbReference>